<feature type="signal peptide" evidence="3">
    <location>
        <begin position="1"/>
        <end position="31"/>
    </location>
</feature>
<dbReference type="PANTHER" id="PTHR47235">
    <property type="entry name" value="BLR6548 PROTEIN"/>
    <property type="match status" value="1"/>
</dbReference>
<feature type="domain" description="Leucine-binding protein" evidence="4">
    <location>
        <begin position="36"/>
        <end position="385"/>
    </location>
</feature>
<evidence type="ECO:0000256" key="3">
    <source>
        <dbReference type="SAM" id="SignalP"/>
    </source>
</evidence>
<dbReference type="RefSeq" id="WP_170274455.1">
    <property type="nucleotide sequence ID" value="NZ_BAAAKH010000011.1"/>
</dbReference>
<evidence type="ECO:0000256" key="2">
    <source>
        <dbReference type="ARBA" id="ARBA00022729"/>
    </source>
</evidence>
<evidence type="ECO:0000313" key="5">
    <source>
        <dbReference type="EMBL" id="NNG79580.1"/>
    </source>
</evidence>
<accession>A0A849AUL6</accession>
<reference evidence="5 6" key="1">
    <citation type="submission" date="2020-05" db="EMBL/GenBank/DDBJ databases">
        <title>MicrobeNet Type strains.</title>
        <authorList>
            <person name="Nicholson A.C."/>
        </authorList>
    </citation>
    <scope>NUCLEOTIDE SEQUENCE [LARGE SCALE GENOMIC DNA]</scope>
    <source>
        <strain evidence="5 6">CCUG 46604</strain>
    </source>
</reference>
<dbReference type="InterPro" id="IPR028081">
    <property type="entry name" value="Leu-bd"/>
</dbReference>
<dbReference type="Pfam" id="PF13458">
    <property type="entry name" value="Peripla_BP_6"/>
    <property type="match status" value="1"/>
</dbReference>
<evidence type="ECO:0000313" key="6">
    <source>
        <dbReference type="Proteomes" id="UP000549517"/>
    </source>
</evidence>
<comment type="caution">
    <text evidence="5">The sequence shown here is derived from an EMBL/GenBank/DDBJ whole genome shotgun (WGS) entry which is preliminary data.</text>
</comment>
<comment type="similarity">
    <text evidence="1">Belongs to the leucine-binding protein family.</text>
</comment>
<dbReference type="Gene3D" id="3.40.50.2300">
    <property type="match status" value="2"/>
</dbReference>
<dbReference type="InterPro" id="IPR028082">
    <property type="entry name" value="Peripla_BP_I"/>
</dbReference>
<dbReference type="AlphaFoldDB" id="A0A849AUL6"/>
<keyword evidence="2 3" id="KW-0732">Signal</keyword>
<dbReference type="PANTHER" id="PTHR47235:SF1">
    <property type="entry name" value="BLR6548 PROTEIN"/>
    <property type="match status" value="1"/>
</dbReference>
<organism evidence="5 6">
    <name type="scientific">Brevibacterium luteolum</name>
    <dbReference type="NCBI Taxonomy" id="199591"/>
    <lineage>
        <taxon>Bacteria</taxon>
        <taxon>Bacillati</taxon>
        <taxon>Actinomycetota</taxon>
        <taxon>Actinomycetes</taxon>
        <taxon>Micrococcales</taxon>
        <taxon>Brevibacteriaceae</taxon>
        <taxon>Brevibacterium</taxon>
    </lineage>
</organism>
<dbReference type="GeneID" id="86843964"/>
<dbReference type="SUPFAM" id="SSF53822">
    <property type="entry name" value="Periplasmic binding protein-like I"/>
    <property type="match status" value="1"/>
</dbReference>
<sequence length="396" mass="42120">MKRTTITSGIALSAASLMLLSACGGGGSASADSDEPIVIGMIADQSGATGDVGAPYNEGMLAYVDYLNANGGIEGREIKAESNDYAYEIPKAEELYRRYVNDEAVAIQGWGTGDTEALRTRVANDELPFMSGSFAEDLTDPEESPYNFLVAPTYSDQMRVALNWIAEDAGGNAGVAVLHHDSPFGTSPVEDGKAWVDEKGLDIDYKSYAMPAGTTNYAGLLSQVSDAKYIVIQNVSSPAAQLAKDLQAQGGDQKIVCLNWCANELFITSAGDAANGHVMVQPIAPLNADKPGHEQIVSYLEEKNEDPDSKITSYVQGWYTMHVMAEGIRHTIKEGNDLTGANIRESLETMGGIDTGEVIGDGTVEFSADSHRGSTSSNLYEVKDGAMEEIESGVTP</sequence>
<evidence type="ECO:0000259" key="4">
    <source>
        <dbReference type="Pfam" id="PF13458"/>
    </source>
</evidence>
<dbReference type="PROSITE" id="PS51257">
    <property type="entry name" value="PROKAR_LIPOPROTEIN"/>
    <property type="match status" value="1"/>
</dbReference>
<dbReference type="Proteomes" id="UP000549517">
    <property type="component" value="Unassembled WGS sequence"/>
</dbReference>
<dbReference type="EMBL" id="JABEMC010000005">
    <property type="protein sequence ID" value="NNG79580.1"/>
    <property type="molecule type" value="Genomic_DNA"/>
</dbReference>
<protein>
    <submittedName>
        <fullName evidence="5">ABC transporter substrate-binding protein</fullName>
    </submittedName>
</protein>
<evidence type="ECO:0000256" key="1">
    <source>
        <dbReference type="ARBA" id="ARBA00010062"/>
    </source>
</evidence>
<gene>
    <name evidence="5" type="ORF">HLA91_09365</name>
</gene>
<name>A0A849AUL6_9MICO</name>
<proteinExistence type="inferred from homology"/>
<feature type="chain" id="PRO_5032690994" evidence="3">
    <location>
        <begin position="32"/>
        <end position="396"/>
    </location>
</feature>